<keyword evidence="2" id="KW-1185">Reference proteome</keyword>
<gene>
    <name evidence="1" type="ORF">PCYB_005230</name>
</gene>
<organism evidence="1 2">
    <name type="scientific">Plasmodium cynomolgi (strain B)</name>
    <dbReference type="NCBI Taxonomy" id="1120755"/>
    <lineage>
        <taxon>Eukaryota</taxon>
        <taxon>Sar</taxon>
        <taxon>Alveolata</taxon>
        <taxon>Apicomplexa</taxon>
        <taxon>Aconoidasida</taxon>
        <taxon>Haemosporida</taxon>
        <taxon>Plasmodiidae</taxon>
        <taxon>Plasmodium</taxon>
        <taxon>Plasmodium (Plasmodium)</taxon>
    </lineage>
</organism>
<dbReference type="GeneID" id="14696316"/>
<accession>K6V0D8</accession>
<proteinExistence type="predicted"/>
<evidence type="ECO:0000313" key="1">
    <source>
        <dbReference type="EMBL" id="GAB69774.1"/>
    </source>
</evidence>
<name>K6V0D8_PLACD</name>
<dbReference type="Proteomes" id="UP000006319">
    <property type="component" value="Unassembled WGS sequence"/>
</dbReference>
<dbReference type="EMBL" id="DF157806">
    <property type="protein sequence ID" value="GAB69774.1"/>
    <property type="molecule type" value="Genomic_DNA"/>
</dbReference>
<dbReference type="AlphaFoldDB" id="K6V0D8"/>
<protein>
    <submittedName>
        <fullName evidence="1">CYIR protein</fullName>
    </submittedName>
</protein>
<dbReference type="KEGG" id="pcy:PCYB_005230"/>
<dbReference type="RefSeq" id="XP_004227992.1">
    <property type="nucleotide sequence ID" value="XM_004227944.1"/>
</dbReference>
<dbReference type="VEuPathDB" id="PlasmoDB:PCYB_005230"/>
<sequence length="88" mass="10783">MKNSINEICEDYFCFQFDSCSDIHKLYDEKCFDLIICNEYKEDVIYESYIKRDVLITRYKDFDAYKVSCEPKKKNKQCKFTRKYSNSY</sequence>
<evidence type="ECO:0000313" key="2">
    <source>
        <dbReference type="Proteomes" id="UP000006319"/>
    </source>
</evidence>
<reference evidence="1 2" key="1">
    <citation type="journal article" date="2012" name="Nat. Genet.">
        <title>Plasmodium cynomolgi genome sequences provide insight into Plasmodium vivax and the monkey malaria clade.</title>
        <authorList>
            <person name="Tachibana S."/>
            <person name="Sullivan S.A."/>
            <person name="Kawai S."/>
            <person name="Nakamura S."/>
            <person name="Kim H.R."/>
            <person name="Goto N."/>
            <person name="Arisue N."/>
            <person name="Palacpac N.M.Q."/>
            <person name="Honma H."/>
            <person name="Yagi M."/>
            <person name="Tougan T."/>
            <person name="Katakai Y."/>
            <person name="Kaneko O."/>
            <person name="Mita T."/>
            <person name="Kita K."/>
            <person name="Yasutomi Y."/>
            <person name="Sutton P.L."/>
            <person name="Shakhbatyan R."/>
            <person name="Horii T."/>
            <person name="Yasunaga T."/>
            <person name="Barnwell J.W."/>
            <person name="Escalante A.A."/>
            <person name="Carlton J.M."/>
            <person name="Tanabe K."/>
        </authorList>
    </citation>
    <scope>NUCLEOTIDE SEQUENCE [LARGE SCALE GENOMIC DNA]</scope>
    <source>
        <strain evidence="1 2">B</strain>
    </source>
</reference>